<dbReference type="SUPFAM" id="SSF55781">
    <property type="entry name" value="GAF domain-like"/>
    <property type="match status" value="3"/>
</dbReference>
<sequence>MERKSNLGSWLSLKDFKLLDTLPEKEYNDVVAIASQICQTPISLITFLDSDRQFFKAHHGLELTETPLDQSICLHAVKSKEDIFIVTDARKDPRFRDNPLVKGEPHIVFYAGVPLITPNGNSLGALCVIDTKPRKINGNQKASLSALADQVIKLVELRKNHWELEKTREILQEEKNRLNNIIEATRVGTFEWNVKTNEVKINNRWAEIVGYTLEELQPVNMDTWYKLVHPEDLAHSDAALKDCFDRKTEFYDIEIRMIHKAGHEVWINDRGRVVKWSEDGKPLLMSGTHTDITERKNTEIQFKTLNDNIPGVVYRYKLYPDGSDELQLVSNGANLLWGIPPIRAMENNQEVWARYHKEDLMEHKASIKESAKNLSFWTHEWRYHHPDGSERWHKGTGMPKRMEDGSTVWDAVILDITEKKRAQIKLDDTLVSLNERIKEQHCLYQITRSCNQEQDIDRLLSRTAEVLPSGWQYPERTGAQIEYGGKIFESPGFEASKDLIQQHFNTKEGNPLHITITFKPSPQFKMKENSFLREERQLLETITHNLVTAIDQKEASRQLKQSNSKIADLIQTIDGIVWEADVETLEFNFISQQVETILGYSPEEWKSDPEFWQKHIHPDDRFHALNYCATQTKAGRDHSFEYRMKAADGRDVWINDLVTLVKENGKPVALRGLMVDITHKKQVEKELALSEKRFRALVQEGSDLTAILNLDGEYLYVSPNFQSIVGFSEKELIGRRASEFFHPDDLGRIELEYQNMAKRKRIKSSPFRFKIKGGGWCWLQSVATNLVEDEAVQGVVINSVEITRLMETQEKLKTSEARYRGFYESQTNFVIRTDLEGNYSYVNKKFIEDFGWIYPDGKIIGKSCMPSICDYDHQRVIAVVEKCIDKPEEVFKIEIDKPKKGGGTVTTLWDFICMVDGQGNPSEIQCMGIDISERVAFERALKKSNERYELVNRATNDAIYDWDVINDRFEWGDGFYRIFGFERGEEIATIADWAGFMHPIDAENNKEEWEQFLANPDQNRWYKEFRFCHKNGTYIYTEEIGYMIRNDEGKPLRMIGVLRDVSEIKKVSLQQELEHEISGFFKTEANLTETLGKVLEYLSQYGAMVGAEIWWAGIKGKQVNLVQRYWKTERLFQLAGSKESFLYGEGLPGLVWKNGKPQVFEDLSAVQGFYRKSLLSKGKLKTAVGIPLLQKEEVMGVLLFFAEDRDNDILTNSHLFQSLGAFLGAEILRKQQEDEMMLLFESAPEILAITAPDGYFVKVNPAFCKLLGYSPEELVSRPFMDFIHPEDIAKTKNELPEMFAREQKARNFVNRYLTKSGAIRWISWNSSEPFGEEGLVFSYGYDITGMKDLQNLLDNATQLARVGSWEIDVLNNELYLSKISREIYGIGEHEHLDVASAIGFYREDVREFVAQTVKKGIESGTGWDYELPLIDASGNECWVRSIGEAEFREGECIRLYGSFQDIHNRKMLEQQLERRNELLSAITKVIGTFLQSEDWYQALDKVFAIAGSVVHVDRVYYFENHLDPESGKKLCSQRFEWTGDRVDPQIDNPILQNIDVGEFSEIFVPLEKGQTYQVITSELPDGTRFKEVLQEQGNKSCLVLPIMMDKKFFGFIGFDDCTTEREWTDSEISFLQNISSNLSAAIQRRNSQLSLQKAYDEKNTLLESIGEAFFSLDKDWRVMYWNKNAEKLLGIKRKEILGLSLWAKFPSTGETRFYDQYVNAIKNQRPITFEEYYPPLNLWLEVNASPSEEGISVFFRDVTERKQAAEQIRQSNERFEKISEATNDAIWDFDVENSRLIWGKGFSTLFGYDLEKIKPDFDFLFSLIHPEDRDRVGRKISEYMQSTSLTNWFEEYRFLMADGYYAFVMDRAVFIRNKEGKVSRVVGAMTDISYRKEYEESLQALNQQLEQRAKELEVSNKELEQFAYVASHDLQEPLRMVSSFIGLLERKYGNVLDEKAHQYINFAVGGAKRMRQIILDLLEYSRVGKNEEGLKIIQLDDILDEVCLLHRKAISEKKARIEYHKLPVLITFKSPMTQLFSNLVGNALRYSSPDVPPLINISAKSENDSWLFSVSDNGIGIDPQFHEKIFIIFQSLHNKEKYGGTGMGLAIVKKIIENLGGKIWVESEEGKGSTFYFTLPKVENNHEEKV</sequence>
<dbReference type="InterPro" id="IPR013767">
    <property type="entry name" value="PAS_fold"/>
</dbReference>
<dbReference type="SUPFAM" id="SSF55874">
    <property type="entry name" value="ATPase domain of HSP90 chaperone/DNA topoisomerase II/histidine kinase"/>
    <property type="match status" value="1"/>
</dbReference>
<dbReference type="Proteomes" id="UP000649799">
    <property type="component" value="Unassembled WGS sequence"/>
</dbReference>
<feature type="domain" description="PAS" evidence="8">
    <location>
        <begin position="1232"/>
        <end position="1302"/>
    </location>
</feature>
<accession>A0ABX0HA57</accession>
<proteinExistence type="predicted"/>
<dbReference type="Pfam" id="PF00512">
    <property type="entry name" value="HisKA"/>
    <property type="match status" value="1"/>
</dbReference>
<dbReference type="InterPro" id="IPR003594">
    <property type="entry name" value="HATPase_dom"/>
</dbReference>
<feature type="domain" description="PAC" evidence="9">
    <location>
        <begin position="1848"/>
        <end position="1900"/>
    </location>
</feature>
<dbReference type="SMART" id="SM00065">
    <property type="entry name" value="GAF"/>
    <property type="match status" value="3"/>
</dbReference>
<dbReference type="InterPro" id="IPR003018">
    <property type="entry name" value="GAF"/>
</dbReference>
<dbReference type="InterPro" id="IPR000700">
    <property type="entry name" value="PAS-assoc_C"/>
</dbReference>
<dbReference type="Gene3D" id="3.30.450.40">
    <property type="match status" value="3"/>
</dbReference>
<dbReference type="CDD" id="cd00130">
    <property type="entry name" value="PAS"/>
    <property type="match status" value="9"/>
</dbReference>
<dbReference type="Gene3D" id="3.30.565.10">
    <property type="entry name" value="Histidine kinase-like ATPase, C-terminal domain"/>
    <property type="match status" value="1"/>
</dbReference>
<dbReference type="InterPro" id="IPR004358">
    <property type="entry name" value="Sig_transdc_His_kin-like_C"/>
</dbReference>
<dbReference type="InterPro" id="IPR029016">
    <property type="entry name" value="GAF-like_dom_sf"/>
</dbReference>
<keyword evidence="5" id="KW-0418">Kinase</keyword>
<dbReference type="InterPro" id="IPR005467">
    <property type="entry name" value="His_kinase_dom"/>
</dbReference>
<dbReference type="PROSITE" id="PS50113">
    <property type="entry name" value="PAC"/>
    <property type="match status" value="6"/>
</dbReference>
<feature type="coiled-coil region" evidence="6">
    <location>
        <begin position="154"/>
        <end position="184"/>
    </location>
</feature>
<dbReference type="InterPro" id="IPR013656">
    <property type="entry name" value="PAS_4"/>
</dbReference>
<organism evidence="10 11">
    <name type="scientific">Cyclobacterium plantarum</name>
    <dbReference type="NCBI Taxonomy" id="2716263"/>
    <lineage>
        <taxon>Bacteria</taxon>
        <taxon>Pseudomonadati</taxon>
        <taxon>Bacteroidota</taxon>
        <taxon>Cytophagia</taxon>
        <taxon>Cytophagales</taxon>
        <taxon>Cyclobacteriaceae</taxon>
        <taxon>Cyclobacterium</taxon>
    </lineage>
</organism>
<evidence type="ECO:0000256" key="1">
    <source>
        <dbReference type="ARBA" id="ARBA00000085"/>
    </source>
</evidence>
<dbReference type="RefSeq" id="WP_166146640.1">
    <property type="nucleotide sequence ID" value="NZ_JAANYN010000004.1"/>
</dbReference>
<dbReference type="InterPro" id="IPR003661">
    <property type="entry name" value="HisK_dim/P_dom"/>
</dbReference>
<feature type="domain" description="PAS" evidence="8">
    <location>
        <begin position="174"/>
        <end position="247"/>
    </location>
</feature>
<feature type="domain" description="PAS" evidence="8">
    <location>
        <begin position="1771"/>
        <end position="1843"/>
    </location>
</feature>
<dbReference type="PROSITE" id="PS50109">
    <property type="entry name" value="HIS_KIN"/>
    <property type="match status" value="1"/>
</dbReference>
<dbReference type="PANTHER" id="PTHR43304">
    <property type="entry name" value="PHYTOCHROME-LIKE PROTEIN CPH1"/>
    <property type="match status" value="1"/>
</dbReference>
<dbReference type="Gene3D" id="1.10.287.130">
    <property type="match status" value="1"/>
</dbReference>
<feature type="coiled-coil region" evidence="6">
    <location>
        <begin position="1891"/>
        <end position="1922"/>
    </location>
</feature>
<gene>
    <name evidence="10" type="ORF">G9Q97_10595</name>
</gene>
<evidence type="ECO:0000256" key="5">
    <source>
        <dbReference type="ARBA" id="ARBA00022777"/>
    </source>
</evidence>
<dbReference type="CDD" id="cd00082">
    <property type="entry name" value="HisKA"/>
    <property type="match status" value="1"/>
</dbReference>
<dbReference type="InterPro" id="IPR001610">
    <property type="entry name" value="PAC"/>
</dbReference>
<dbReference type="InterPro" id="IPR052162">
    <property type="entry name" value="Sensor_kinase/Photoreceptor"/>
</dbReference>
<evidence type="ECO:0000313" key="11">
    <source>
        <dbReference type="Proteomes" id="UP000649799"/>
    </source>
</evidence>
<evidence type="ECO:0000256" key="3">
    <source>
        <dbReference type="ARBA" id="ARBA00022553"/>
    </source>
</evidence>
<keyword evidence="3" id="KW-0597">Phosphoprotein</keyword>
<feature type="domain" description="PAC" evidence="9">
    <location>
        <begin position="1021"/>
        <end position="1073"/>
    </location>
</feature>
<dbReference type="EC" id="2.7.13.3" evidence="2"/>
<dbReference type="Pfam" id="PF02518">
    <property type="entry name" value="HATPase_c"/>
    <property type="match status" value="1"/>
</dbReference>
<dbReference type="InterPro" id="IPR000014">
    <property type="entry name" value="PAS"/>
</dbReference>
<dbReference type="Pfam" id="PF01590">
    <property type="entry name" value="GAF"/>
    <property type="match status" value="2"/>
</dbReference>
<dbReference type="SUPFAM" id="SSF55785">
    <property type="entry name" value="PYP-like sensor domain (PAS domain)"/>
    <property type="match status" value="10"/>
</dbReference>
<evidence type="ECO:0000256" key="6">
    <source>
        <dbReference type="SAM" id="Coils"/>
    </source>
</evidence>
<dbReference type="Pfam" id="PF00989">
    <property type="entry name" value="PAS"/>
    <property type="match status" value="1"/>
</dbReference>
<dbReference type="PRINTS" id="PR00344">
    <property type="entry name" value="BCTRLSENSOR"/>
</dbReference>
<name>A0ABX0HA57_9BACT</name>
<dbReference type="PROSITE" id="PS50112">
    <property type="entry name" value="PAS"/>
    <property type="match status" value="7"/>
</dbReference>
<dbReference type="InterPro" id="IPR036097">
    <property type="entry name" value="HisK_dim/P_sf"/>
</dbReference>
<feature type="domain" description="PAC" evidence="9">
    <location>
        <begin position="377"/>
        <end position="428"/>
    </location>
</feature>
<feature type="domain" description="PAS" evidence="8">
    <location>
        <begin position="1654"/>
        <end position="1698"/>
    </location>
</feature>
<feature type="domain" description="PAS" evidence="8">
    <location>
        <begin position="815"/>
        <end position="852"/>
    </location>
</feature>
<dbReference type="Gene3D" id="3.30.450.20">
    <property type="entry name" value="PAS domain"/>
    <property type="match status" value="10"/>
</dbReference>
<evidence type="ECO:0000313" key="10">
    <source>
        <dbReference type="EMBL" id="NHE57258.1"/>
    </source>
</evidence>
<dbReference type="SUPFAM" id="SSF47384">
    <property type="entry name" value="Homodimeric domain of signal transducing histidine kinase"/>
    <property type="match status" value="1"/>
</dbReference>
<keyword evidence="6" id="KW-0175">Coiled coil</keyword>
<dbReference type="EMBL" id="JAANYN010000004">
    <property type="protein sequence ID" value="NHE57258.1"/>
    <property type="molecule type" value="Genomic_DNA"/>
</dbReference>
<dbReference type="InterPro" id="IPR035965">
    <property type="entry name" value="PAS-like_dom_sf"/>
</dbReference>
<feature type="domain" description="PAC" evidence="9">
    <location>
        <begin position="1423"/>
        <end position="1474"/>
    </location>
</feature>
<feature type="domain" description="PAS" evidence="8">
    <location>
        <begin position="690"/>
        <end position="760"/>
    </location>
</feature>
<feature type="domain" description="PAC" evidence="9">
    <location>
        <begin position="251"/>
        <end position="304"/>
    </location>
</feature>
<keyword evidence="11" id="KW-1185">Reference proteome</keyword>
<dbReference type="InterPro" id="IPR013655">
    <property type="entry name" value="PAS_fold_3"/>
</dbReference>
<feature type="domain" description="PAS" evidence="8">
    <location>
        <begin position="562"/>
        <end position="621"/>
    </location>
</feature>
<evidence type="ECO:0000256" key="4">
    <source>
        <dbReference type="ARBA" id="ARBA00022679"/>
    </source>
</evidence>
<dbReference type="Pfam" id="PF08448">
    <property type="entry name" value="PAS_4"/>
    <property type="match status" value="1"/>
</dbReference>
<evidence type="ECO:0000259" key="9">
    <source>
        <dbReference type="PROSITE" id="PS50113"/>
    </source>
</evidence>
<dbReference type="NCBIfam" id="TIGR00229">
    <property type="entry name" value="sensory_box"/>
    <property type="match status" value="8"/>
</dbReference>
<evidence type="ECO:0000259" key="8">
    <source>
        <dbReference type="PROSITE" id="PS50112"/>
    </source>
</evidence>
<reference evidence="10 11" key="1">
    <citation type="submission" date="2020-03" db="EMBL/GenBank/DDBJ databases">
        <title>Cyclobacterium plantarum sp. nov., a marine bacterium isolated from a coastal-marine wetland.</title>
        <authorList>
            <person name="Sanchez-Porro C."/>
            <person name="Ventosa A."/>
            <person name="Amoozegar M."/>
        </authorList>
    </citation>
    <scope>NUCLEOTIDE SEQUENCE [LARGE SCALE GENOMIC DNA]</scope>
    <source>
        <strain evidence="10 11">GBPx2</strain>
    </source>
</reference>
<dbReference type="SMART" id="SM00388">
    <property type="entry name" value="HisKA"/>
    <property type="match status" value="1"/>
</dbReference>
<evidence type="ECO:0000256" key="2">
    <source>
        <dbReference type="ARBA" id="ARBA00012438"/>
    </source>
</evidence>
<feature type="domain" description="Histidine kinase" evidence="7">
    <location>
        <begin position="1925"/>
        <end position="2139"/>
    </location>
</feature>
<comment type="caution">
    <text evidence="10">The sequence shown here is derived from an EMBL/GenBank/DDBJ whole genome shotgun (WGS) entry which is preliminary data.</text>
</comment>
<dbReference type="SMART" id="SM00091">
    <property type="entry name" value="PAS"/>
    <property type="match status" value="9"/>
</dbReference>
<dbReference type="SMART" id="SM00387">
    <property type="entry name" value="HATPase_c"/>
    <property type="match status" value="1"/>
</dbReference>
<dbReference type="PANTHER" id="PTHR43304:SF1">
    <property type="entry name" value="PAC DOMAIN-CONTAINING PROTEIN"/>
    <property type="match status" value="1"/>
</dbReference>
<dbReference type="Pfam" id="PF13185">
    <property type="entry name" value="GAF_2"/>
    <property type="match status" value="1"/>
</dbReference>
<dbReference type="InterPro" id="IPR036890">
    <property type="entry name" value="HATPase_C_sf"/>
</dbReference>
<evidence type="ECO:0000259" key="7">
    <source>
        <dbReference type="PROSITE" id="PS50109"/>
    </source>
</evidence>
<keyword evidence="4" id="KW-0808">Transferase</keyword>
<dbReference type="Pfam" id="PF08447">
    <property type="entry name" value="PAS_3"/>
    <property type="match status" value="7"/>
</dbReference>
<feature type="domain" description="PAC" evidence="9">
    <location>
        <begin position="638"/>
        <end position="689"/>
    </location>
</feature>
<protein>
    <recommendedName>
        <fullName evidence="2">histidine kinase</fullName>
        <ecNumber evidence="2">2.7.13.3</ecNumber>
    </recommendedName>
</protein>
<comment type="catalytic activity">
    <reaction evidence="1">
        <text>ATP + protein L-histidine = ADP + protein N-phospho-L-histidine.</text>
        <dbReference type="EC" id="2.7.13.3"/>
    </reaction>
</comment>
<dbReference type="SMART" id="SM00086">
    <property type="entry name" value="PAC"/>
    <property type="match status" value="8"/>
</dbReference>